<evidence type="ECO:0000256" key="1">
    <source>
        <dbReference type="ARBA" id="ARBA00004651"/>
    </source>
</evidence>
<dbReference type="AlphaFoldDB" id="A0AAU7CIF1"/>
<dbReference type="EMBL" id="CP155447">
    <property type="protein sequence ID" value="XBH04682.1"/>
    <property type="molecule type" value="Genomic_DNA"/>
</dbReference>
<keyword evidence="4 7" id="KW-0812">Transmembrane</keyword>
<dbReference type="GO" id="GO:0005886">
    <property type="term" value="C:plasma membrane"/>
    <property type="evidence" value="ECO:0007669"/>
    <property type="project" value="UniProtKB-SubCell"/>
</dbReference>
<dbReference type="RefSeq" id="WP_406697474.1">
    <property type="nucleotide sequence ID" value="NZ_CP155447.1"/>
</dbReference>
<feature type="transmembrane region" description="Helical" evidence="7">
    <location>
        <begin position="12"/>
        <end position="33"/>
    </location>
</feature>
<evidence type="ECO:0000256" key="7">
    <source>
        <dbReference type="SAM" id="Phobius"/>
    </source>
</evidence>
<keyword evidence="5 7" id="KW-1133">Transmembrane helix</keyword>
<comment type="subcellular location">
    <subcellularLocation>
        <location evidence="1">Cell membrane</location>
        <topology evidence="1">Multi-pass membrane protein</topology>
    </subcellularLocation>
</comment>
<dbReference type="PANTHER" id="PTHR33452:SF1">
    <property type="entry name" value="INNER MEMBRANE PROTEIN YPHA-RELATED"/>
    <property type="match status" value="1"/>
</dbReference>
<protein>
    <submittedName>
        <fullName evidence="8">DoxX family protein</fullName>
    </submittedName>
</protein>
<organism evidence="8">
    <name type="scientific">Singulisphaera sp. Ch08</name>
    <dbReference type="NCBI Taxonomy" id="3120278"/>
    <lineage>
        <taxon>Bacteria</taxon>
        <taxon>Pseudomonadati</taxon>
        <taxon>Planctomycetota</taxon>
        <taxon>Planctomycetia</taxon>
        <taxon>Isosphaerales</taxon>
        <taxon>Isosphaeraceae</taxon>
        <taxon>Singulisphaera</taxon>
    </lineage>
</organism>
<reference evidence="8" key="1">
    <citation type="submission" date="2024-05" db="EMBL/GenBank/DDBJ databases">
        <title>Planctomycetes of the genus Singulisphaera possess chitinolytic capabilities.</title>
        <authorList>
            <person name="Ivanova A."/>
        </authorList>
    </citation>
    <scope>NUCLEOTIDE SEQUENCE</scope>
    <source>
        <strain evidence="8">Ch08T</strain>
    </source>
</reference>
<accession>A0AAU7CIF1</accession>
<keyword evidence="6 7" id="KW-0472">Membrane</keyword>
<evidence type="ECO:0000256" key="2">
    <source>
        <dbReference type="ARBA" id="ARBA00006679"/>
    </source>
</evidence>
<dbReference type="InterPro" id="IPR032808">
    <property type="entry name" value="DoxX"/>
</dbReference>
<proteinExistence type="inferred from homology"/>
<evidence type="ECO:0000313" key="8">
    <source>
        <dbReference type="EMBL" id="XBH04682.1"/>
    </source>
</evidence>
<feature type="transmembrane region" description="Helical" evidence="7">
    <location>
        <begin position="113"/>
        <end position="133"/>
    </location>
</feature>
<dbReference type="Pfam" id="PF07681">
    <property type="entry name" value="DoxX"/>
    <property type="match status" value="1"/>
</dbReference>
<name>A0AAU7CIF1_9BACT</name>
<feature type="transmembrane region" description="Helical" evidence="7">
    <location>
        <begin position="66"/>
        <end position="93"/>
    </location>
</feature>
<dbReference type="InterPro" id="IPR051907">
    <property type="entry name" value="DoxX-like_oxidoreductase"/>
</dbReference>
<evidence type="ECO:0000256" key="4">
    <source>
        <dbReference type="ARBA" id="ARBA00022692"/>
    </source>
</evidence>
<dbReference type="PANTHER" id="PTHR33452">
    <property type="entry name" value="OXIDOREDUCTASE CATD-RELATED"/>
    <property type="match status" value="1"/>
</dbReference>
<evidence type="ECO:0000256" key="5">
    <source>
        <dbReference type="ARBA" id="ARBA00022989"/>
    </source>
</evidence>
<gene>
    <name evidence="8" type="ORF">V5E97_01320</name>
</gene>
<evidence type="ECO:0000256" key="6">
    <source>
        <dbReference type="ARBA" id="ARBA00023136"/>
    </source>
</evidence>
<comment type="similarity">
    <text evidence="2">Belongs to the DoxX family.</text>
</comment>
<sequence length="151" mass="15729">MRWLFPAFLDGPAAVGLFVLRLVAGSAMMLHGWPKIQHATSWMGPGAAVPGPLQALAAVTEFGGGLCWVLGLLTPLASFLILCTMATATVMVHLPQGHPFVALPPGGPSLEPALGYLSIAVALLLIGPGRLSLDAFLFGRHQNVDTPRLSG</sequence>
<evidence type="ECO:0000256" key="3">
    <source>
        <dbReference type="ARBA" id="ARBA00022475"/>
    </source>
</evidence>
<keyword evidence="3" id="KW-1003">Cell membrane</keyword>